<keyword evidence="1" id="KW-1133">Transmembrane helix</keyword>
<proteinExistence type="predicted"/>
<keyword evidence="1" id="KW-0472">Membrane</keyword>
<comment type="caution">
    <text evidence="2">The sequence shown here is derived from an EMBL/GenBank/DDBJ whole genome shotgun (WGS) entry which is preliminary data.</text>
</comment>
<dbReference type="Proteomes" id="UP000552241">
    <property type="component" value="Unassembled WGS sequence"/>
</dbReference>
<evidence type="ECO:0000313" key="3">
    <source>
        <dbReference type="Proteomes" id="UP000552241"/>
    </source>
</evidence>
<gene>
    <name evidence="2" type="ORF">HU137_11335</name>
</gene>
<reference evidence="2 3" key="1">
    <citation type="submission" date="2020-07" db="EMBL/GenBank/DDBJ databases">
        <title>Moheibacter lacus sp. nov., a member of the family Flavobacteriaceae isolated from freshwater lake sediment.</title>
        <authorList>
            <person name="Liu Y."/>
        </authorList>
    </citation>
    <scope>NUCLEOTIDE SEQUENCE [LARGE SCALE GENOMIC DNA]</scope>
    <source>
        <strain evidence="2 3">BDHS18</strain>
    </source>
</reference>
<evidence type="ECO:0008006" key="4">
    <source>
        <dbReference type="Google" id="ProtNLM"/>
    </source>
</evidence>
<evidence type="ECO:0000313" key="2">
    <source>
        <dbReference type="EMBL" id="MBA5630366.1"/>
    </source>
</evidence>
<feature type="transmembrane region" description="Helical" evidence="1">
    <location>
        <begin position="30"/>
        <end position="51"/>
    </location>
</feature>
<sequence>MKNIQAKIREWEDKLEKIWNELSVKKQRTWIGIVLLLYVLLTAVVIGEAWFKENRSSQKLEIKRMQSPILPGLPFKNYQ</sequence>
<dbReference type="EMBL" id="JACDZE010000004">
    <property type="protein sequence ID" value="MBA5630366.1"/>
    <property type="molecule type" value="Genomic_DNA"/>
</dbReference>
<organism evidence="2 3">
    <name type="scientific">Moheibacter lacus</name>
    <dbReference type="NCBI Taxonomy" id="2745851"/>
    <lineage>
        <taxon>Bacteria</taxon>
        <taxon>Pseudomonadati</taxon>
        <taxon>Bacteroidota</taxon>
        <taxon>Flavobacteriia</taxon>
        <taxon>Flavobacteriales</taxon>
        <taxon>Weeksellaceae</taxon>
        <taxon>Moheibacter</taxon>
    </lineage>
</organism>
<keyword evidence="1" id="KW-0812">Transmembrane</keyword>
<dbReference type="RefSeq" id="WP_182043965.1">
    <property type="nucleotide sequence ID" value="NZ_JACDZE010000004.1"/>
</dbReference>
<name>A0A838ZTP9_9FLAO</name>
<evidence type="ECO:0000256" key="1">
    <source>
        <dbReference type="SAM" id="Phobius"/>
    </source>
</evidence>
<protein>
    <recommendedName>
        <fullName evidence="4">Nitrogen regulatory IIA protein</fullName>
    </recommendedName>
</protein>
<accession>A0A838ZTP9</accession>
<dbReference type="AlphaFoldDB" id="A0A838ZTP9"/>
<keyword evidence="3" id="KW-1185">Reference proteome</keyword>